<proteinExistence type="predicted"/>
<protein>
    <submittedName>
        <fullName evidence="3">SprT domain-containing protein</fullName>
    </submittedName>
</protein>
<organism evidence="3 4">
    <name type="scientific">Halomarina oriensis</name>
    <dbReference type="NCBI Taxonomy" id="671145"/>
    <lineage>
        <taxon>Archaea</taxon>
        <taxon>Methanobacteriati</taxon>
        <taxon>Methanobacteriota</taxon>
        <taxon>Stenosarchaea group</taxon>
        <taxon>Halobacteria</taxon>
        <taxon>Halobacteriales</taxon>
        <taxon>Natronomonadaceae</taxon>
        <taxon>Halomarina</taxon>
    </lineage>
</organism>
<evidence type="ECO:0000313" key="3">
    <source>
        <dbReference type="EMBL" id="MWG34626.1"/>
    </source>
</evidence>
<dbReference type="AlphaFoldDB" id="A0A6B0GIC7"/>
<dbReference type="Pfam" id="PF10263">
    <property type="entry name" value="SprT-like"/>
    <property type="match status" value="1"/>
</dbReference>
<gene>
    <name evidence="3" type="ORF">GQS65_09015</name>
</gene>
<accession>A0A6B0GIC7</accession>
<feature type="region of interest" description="Disordered" evidence="1">
    <location>
        <begin position="1"/>
        <end position="20"/>
    </location>
</feature>
<dbReference type="RefSeq" id="WP_158204285.1">
    <property type="nucleotide sequence ID" value="NZ_WSZK01000015.1"/>
</dbReference>
<dbReference type="EMBL" id="WSZK01000015">
    <property type="protein sequence ID" value="MWG34626.1"/>
    <property type="molecule type" value="Genomic_DNA"/>
</dbReference>
<evidence type="ECO:0000313" key="4">
    <source>
        <dbReference type="Proteomes" id="UP000451471"/>
    </source>
</evidence>
<keyword evidence="4" id="KW-1185">Reference proteome</keyword>
<dbReference type="GO" id="GO:0006950">
    <property type="term" value="P:response to stress"/>
    <property type="evidence" value="ECO:0007669"/>
    <property type="project" value="UniProtKB-ARBA"/>
</dbReference>
<reference evidence="3 4" key="1">
    <citation type="submission" date="2019-12" db="EMBL/GenBank/DDBJ databases">
        <title>Halocatena pleomorpha gen. nov. sp. nov., an extremely halophilic archaeon of family Halobacteriaceae isolated from saltpan soil.</title>
        <authorList>
            <person name="Pal Y."/>
            <person name="Verma A."/>
            <person name="Krishnamurthi S."/>
            <person name="Kumar P."/>
        </authorList>
    </citation>
    <scope>NUCLEOTIDE SEQUENCE [LARGE SCALE GENOMIC DNA]</scope>
    <source>
        <strain evidence="3 4">JCM 16495</strain>
    </source>
</reference>
<evidence type="ECO:0000256" key="1">
    <source>
        <dbReference type="SAM" id="MobiDB-lite"/>
    </source>
</evidence>
<feature type="domain" description="SprT-like" evidence="2">
    <location>
        <begin position="41"/>
        <end position="185"/>
    </location>
</feature>
<dbReference type="Proteomes" id="UP000451471">
    <property type="component" value="Unassembled WGS sequence"/>
</dbReference>
<sequence>MADRLPTDTDTNGSSEPTAPDVAYYALDSEVSVEEFLAVSKVYARDVVRAYDLSVSVSALDWEVSKRAKRRAGAVKHRDGEPLAVSLTWEHFQERGWGAAAETVRHELLHVHLLNEHDDPSHGERFRTLADRLQTGVHCERFADPNWWVVCASCGSRLARYRRSKLVAETEAYRCGGCGGRLRVVDNREHS</sequence>
<dbReference type="InterPro" id="IPR006640">
    <property type="entry name" value="SprT-like_domain"/>
</dbReference>
<comment type="caution">
    <text evidence="3">The sequence shown here is derived from an EMBL/GenBank/DDBJ whole genome shotgun (WGS) entry which is preliminary data.</text>
</comment>
<evidence type="ECO:0000259" key="2">
    <source>
        <dbReference type="SMART" id="SM00731"/>
    </source>
</evidence>
<feature type="compositionally biased region" description="Polar residues" evidence="1">
    <location>
        <begin position="8"/>
        <end position="17"/>
    </location>
</feature>
<name>A0A6B0GIC7_9EURY</name>
<dbReference type="OrthoDB" id="350006at2157"/>
<dbReference type="SMART" id="SM00731">
    <property type="entry name" value="SprT"/>
    <property type="match status" value="1"/>
</dbReference>